<dbReference type="RefSeq" id="YP_009001151.1">
    <property type="nucleotide sequence ID" value="NC_023423.1"/>
</dbReference>
<evidence type="ECO:0008006" key="3">
    <source>
        <dbReference type="Google" id="ProtNLM"/>
    </source>
</evidence>
<dbReference type="Proteomes" id="UP000202176">
    <property type="component" value="Segment"/>
</dbReference>
<evidence type="ECO:0000313" key="2">
    <source>
        <dbReference type="Proteomes" id="UP000202176"/>
    </source>
</evidence>
<accession>W5S518</accession>
<dbReference type="GeneID" id="18266277"/>
<dbReference type="EMBL" id="KF740664">
    <property type="protein sequence ID" value="AHH01816.1"/>
    <property type="molecule type" value="Genomic_DNA"/>
</dbReference>
<dbReference type="KEGG" id="vg:18266277"/>
<organism evidence="1 2">
    <name type="scientific">Pithovirus sibericum</name>
    <dbReference type="NCBI Taxonomy" id="1450746"/>
    <lineage>
        <taxon>Viruses</taxon>
        <taxon>Pithoviruses</taxon>
        <taxon>Orthopithovirinae</taxon>
        <taxon>Alphapithovirus</taxon>
        <taxon>Alphapithovirus sibericum</taxon>
    </lineage>
</organism>
<proteinExistence type="predicted"/>
<protein>
    <recommendedName>
        <fullName evidence="3">F-box domain-containing protein</fullName>
    </recommendedName>
</protein>
<name>W5S518_9VIRU</name>
<reference evidence="1 2" key="1">
    <citation type="journal article" date="2014" name="Proc. Natl. Acad. Sci. U.S.A.">
        <title>Thirty-thousand-year-old distant relative of giant icosahedral DNA viruses with a pandoravirus morphology.</title>
        <authorList>
            <person name="Legendre M."/>
            <person name="Bartoli J."/>
            <person name="Shmakova L."/>
            <person name="Jeudy S."/>
            <person name="Labadie K."/>
            <person name="Adrait A."/>
            <person name="Lescot M."/>
            <person name="Poirot O."/>
            <person name="Bertaux L."/>
            <person name="Bruley C."/>
            <person name="Coute Y."/>
            <person name="Rivkina E."/>
            <person name="Abergel C."/>
            <person name="Claverie J.M."/>
        </authorList>
    </citation>
    <scope>NUCLEOTIDE SEQUENCE [LARGE SCALE GENOMIC DNA]</scope>
    <source>
        <strain evidence="1">P1084-T</strain>
    </source>
</reference>
<gene>
    <name evidence="1" type="ORF">pv_249</name>
</gene>
<keyword evidence="2" id="KW-1185">Reference proteome</keyword>
<evidence type="ECO:0000313" key="1">
    <source>
        <dbReference type="EMBL" id="AHH01816.1"/>
    </source>
</evidence>
<sequence length="346" mass="40705">MQTYFSVLPDEVKLHIVSFCSQPSNLLNLSEISDLSHLFDRKFRSHEVQKQFEITAEYFDLPLTDQRQISGRKRYLEIVSKFDLIPQSVISTENPEGIYDLKTASELAVRRGQVSFFDHFPHVDSEKVQRNFYLRKLGLVSQYEFKSLFGNSTLGGISEKCYFPEIIALRDQIIQMCQEKNHTNLYKFVKDSKVNMLLLSSIGNDTNSAVLQLSFMKWRTLGHKVDMLAFSICSGNFEQTQKLFQLLEYQIKPEIKQRFLSQAYYLCDITLIEFFEEKKILIPDMEKYVSLIRGQIFHPQPLKFYQIFETLSKLSNEKNINYIRISLENLDLDIFNLFKKKHQNVF</sequence>